<feature type="region of interest" description="Disordered" evidence="1">
    <location>
        <begin position="87"/>
        <end position="106"/>
    </location>
</feature>
<protein>
    <submittedName>
        <fullName evidence="3">Uncharacterized protein</fullName>
    </submittedName>
</protein>
<evidence type="ECO:0000256" key="2">
    <source>
        <dbReference type="SAM" id="SignalP"/>
    </source>
</evidence>
<evidence type="ECO:0000313" key="4">
    <source>
        <dbReference type="Proteomes" id="UP000765509"/>
    </source>
</evidence>
<comment type="caution">
    <text evidence="3">The sequence shown here is derived from an EMBL/GenBank/DDBJ whole genome shotgun (WGS) entry which is preliminary data.</text>
</comment>
<reference evidence="3" key="1">
    <citation type="submission" date="2021-03" db="EMBL/GenBank/DDBJ databases">
        <title>Draft genome sequence of rust myrtle Austropuccinia psidii MF-1, a brazilian biotype.</title>
        <authorList>
            <person name="Quecine M.C."/>
            <person name="Pachon D.M.R."/>
            <person name="Bonatelli M.L."/>
            <person name="Correr F.H."/>
            <person name="Franceschini L.M."/>
            <person name="Leite T.F."/>
            <person name="Margarido G.R.A."/>
            <person name="Almeida C.A."/>
            <person name="Ferrarezi J.A."/>
            <person name="Labate C.A."/>
        </authorList>
    </citation>
    <scope>NUCLEOTIDE SEQUENCE</scope>
    <source>
        <strain evidence="3">MF-1</strain>
    </source>
</reference>
<accession>A0A9Q3CPW2</accession>
<evidence type="ECO:0000313" key="3">
    <source>
        <dbReference type="EMBL" id="MBW0487642.1"/>
    </source>
</evidence>
<organism evidence="3 4">
    <name type="scientific">Austropuccinia psidii MF-1</name>
    <dbReference type="NCBI Taxonomy" id="1389203"/>
    <lineage>
        <taxon>Eukaryota</taxon>
        <taxon>Fungi</taxon>
        <taxon>Dikarya</taxon>
        <taxon>Basidiomycota</taxon>
        <taxon>Pucciniomycotina</taxon>
        <taxon>Pucciniomycetes</taxon>
        <taxon>Pucciniales</taxon>
        <taxon>Sphaerophragmiaceae</taxon>
        <taxon>Austropuccinia</taxon>
    </lineage>
</organism>
<gene>
    <name evidence="3" type="ORF">O181_027357</name>
</gene>
<dbReference type="EMBL" id="AVOT02009225">
    <property type="protein sequence ID" value="MBW0487642.1"/>
    <property type="molecule type" value="Genomic_DNA"/>
</dbReference>
<evidence type="ECO:0000256" key="1">
    <source>
        <dbReference type="SAM" id="MobiDB-lite"/>
    </source>
</evidence>
<feature type="compositionally biased region" description="Polar residues" evidence="1">
    <location>
        <begin position="87"/>
        <end position="104"/>
    </location>
</feature>
<feature type="chain" id="PRO_5040312584" evidence="2">
    <location>
        <begin position="20"/>
        <end position="167"/>
    </location>
</feature>
<sequence length="167" mass="18939">MQLFRFYSALLCSLRFGWLFPEYALAPDIPPPTNLVPLKAEPIDPNHILQLIPEQSVCSQSNDEQQPSLIKTEVTSCDSVGSPCSFSDWLSTSPPEETQPNSEKQVLEANLPSNEVSSQHVSSHGKKEHHDADQQVSDDEYLLCQGEWLIINYKKKFIKEKHFERGL</sequence>
<feature type="region of interest" description="Disordered" evidence="1">
    <location>
        <begin position="113"/>
        <end position="136"/>
    </location>
</feature>
<feature type="compositionally biased region" description="Polar residues" evidence="1">
    <location>
        <begin position="113"/>
        <end position="122"/>
    </location>
</feature>
<proteinExistence type="predicted"/>
<dbReference type="AlphaFoldDB" id="A0A9Q3CPW2"/>
<keyword evidence="2" id="KW-0732">Signal</keyword>
<feature type="signal peptide" evidence="2">
    <location>
        <begin position="1"/>
        <end position="19"/>
    </location>
</feature>
<keyword evidence="4" id="KW-1185">Reference proteome</keyword>
<dbReference type="Proteomes" id="UP000765509">
    <property type="component" value="Unassembled WGS sequence"/>
</dbReference>
<name>A0A9Q3CPW2_9BASI</name>